<reference evidence="1" key="1">
    <citation type="submission" date="2021-01" db="EMBL/GenBank/DDBJ databases">
        <title>Whole genome shotgun sequence of Planosporangium mesophilum NBRC 109066.</title>
        <authorList>
            <person name="Komaki H."/>
            <person name="Tamura T."/>
        </authorList>
    </citation>
    <scope>NUCLEOTIDE SEQUENCE</scope>
    <source>
        <strain evidence="1">NBRC 109066</strain>
    </source>
</reference>
<keyword evidence="2" id="KW-1185">Reference proteome</keyword>
<organism evidence="1 2">
    <name type="scientific">Planosporangium mesophilum</name>
    <dbReference type="NCBI Taxonomy" id="689768"/>
    <lineage>
        <taxon>Bacteria</taxon>
        <taxon>Bacillati</taxon>
        <taxon>Actinomycetota</taxon>
        <taxon>Actinomycetes</taxon>
        <taxon>Micromonosporales</taxon>
        <taxon>Micromonosporaceae</taxon>
        <taxon>Planosporangium</taxon>
    </lineage>
</organism>
<comment type="caution">
    <text evidence="1">The sequence shown here is derived from an EMBL/GenBank/DDBJ whole genome shotgun (WGS) entry which is preliminary data.</text>
</comment>
<proteinExistence type="predicted"/>
<dbReference type="RefSeq" id="WP_168114019.1">
    <property type="nucleotide sequence ID" value="NZ_BOON01000044.1"/>
</dbReference>
<accession>A0A8J3TGB3</accession>
<evidence type="ECO:0000313" key="1">
    <source>
        <dbReference type="EMBL" id="GII25001.1"/>
    </source>
</evidence>
<name>A0A8J3TGB3_9ACTN</name>
<dbReference type="Gene3D" id="1.10.10.10">
    <property type="entry name" value="Winged helix-like DNA-binding domain superfamily/Winged helix DNA-binding domain"/>
    <property type="match status" value="1"/>
</dbReference>
<dbReference type="InterPro" id="IPR036390">
    <property type="entry name" value="WH_DNA-bd_sf"/>
</dbReference>
<evidence type="ECO:0008006" key="3">
    <source>
        <dbReference type="Google" id="ProtNLM"/>
    </source>
</evidence>
<protein>
    <recommendedName>
        <fullName evidence="3">MarR family transcriptional regulator</fullName>
    </recommendedName>
</protein>
<dbReference type="Proteomes" id="UP000599074">
    <property type="component" value="Unassembled WGS sequence"/>
</dbReference>
<dbReference type="EMBL" id="BOON01000044">
    <property type="protein sequence ID" value="GII25001.1"/>
    <property type="molecule type" value="Genomic_DNA"/>
</dbReference>
<gene>
    <name evidence="1" type="ORF">Pme01_45980</name>
</gene>
<evidence type="ECO:0000313" key="2">
    <source>
        <dbReference type="Proteomes" id="UP000599074"/>
    </source>
</evidence>
<dbReference type="SUPFAM" id="SSF46785">
    <property type="entry name" value="Winged helix' DNA-binding domain"/>
    <property type="match status" value="1"/>
</dbReference>
<dbReference type="InterPro" id="IPR036388">
    <property type="entry name" value="WH-like_DNA-bd_sf"/>
</dbReference>
<sequence length="143" mass="15979">MKPEEKPLGYWLRSLDRLIENSFDEALASGGLSRRHWQLMDLLRAHPAHPTEIAESMWPFWGEGDPGPDEVVLALVRRGWAAHGQDGRLTLTLQGETAREEIGARVERIPRALTAGITTEEYGAVVDTLRRMADNLAKADRPA</sequence>
<dbReference type="AlphaFoldDB" id="A0A8J3TGB3"/>